<keyword evidence="3" id="KW-1133">Transmembrane helix</keyword>
<dbReference type="GO" id="GO:0016020">
    <property type="term" value="C:membrane"/>
    <property type="evidence" value="ECO:0007669"/>
    <property type="project" value="UniProtKB-SubCell"/>
</dbReference>
<evidence type="ECO:0000256" key="1">
    <source>
        <dbReference type="ARBA" id="ARBA00004370"/>
    </source>
</evidence>
<dbReference type="STRING" id="4555.A0A368RSK5"/>
<evidence type="ECO:0000256" key="2">
    <source>
        <dbReference type="ARBA" id="ARBA00022692"/>
    </source>
</evidence>
<evidence type="ECO:0000256" key="5">
    <source>
        <dbReference type="SAM" id="MobiDB-lite"/>
    </source>
</evidence>
<comment type="subcellular location">
    <subcellularLocation>
        <location evidence="1">Membrane</location>
    </subcellularLocation>
</comment>
<proteinExistence type="predicted"/>
<reference evidence="6" key="2">
    <citation type="submission" date="2015-07" db="EMBL/GenBank/DDBJ databases">
        <authorList>
            <person name="Noorani M."/>
        </authorList>
    </citation>
    <scope>NUCLEOTIDE SEQUENCE</scope>
    <source>
        <strain evidence="6">Yugu1</strain>
    </source>
</reference>
<protein>
    <recommendedName>
        <fullName evidence="7">Cell number regulator 6</fullName>
    </recommendedName>
</protein>
<dbReference type="AlphaFoldDB" id="A0A368RSK5"/>
<gene>
    <name evidence="6" type="ORF">SETIT_7G066200v2</name>
</gene>
<feature type="region of interest" description="Disordered" evidence="5">
    <location>
        <begin position="1"/>
        <end position="35"/>
    </location>
</feature>
<reference evidence="6" key="1">
    <citation type="journal article" date="2012" name="Nat. Biotechnol.">
        <title>Reference genome sequence of the model plant Setaria.</title>
        <authorList>
            <person name="Bennetzen J.L."/>
            <person name="Schmutz J."/>
            <person name="Wang H."/>
            <person name="Percifield R."/>
            <person name="Hawkins J."/>
            <person name="Pontaroli A.C."/>
            <person name="Estep M."/>
            <person name="Feng L."/>
            <person name="Vaughn J.N."/>
            <person name="Grimwood J."/>
            <person name="Jenkins J."/>
            <person name="Barry K."/>
            <person name="Lindquist E."/>
            <person name="Hellsten U."/>
            <person name="Deshpande S."/>
            <person name="Wang X."/>
            <person name="Wu X."/>
            <person name="Mitros T."/>
            <person name="Triplett J."/>
            <person name="Yang X."/>
            <person name="Ye C.Y."/>
            <person name="Mauro-Herrera M."/>
            <person name="Wang L."/>
            <person name="Li P."/>
            <person name="Sharma M."/>
            <person name="Sharma R."/>
            <person name="Ronald P.C."/>
            <person name="Panaud O."/>
            <person name="Kellogg E.A."/>
            <person name="Brutnell T.P."/>
            <person name="Doust A.N."/>
            <person name="Tuskan G.A."/>
            <person name="Rokhsar D."/>
            <person name="Devos K.M."/>
        </authorList>
    </citation>
    <scope>NUCLEOTIDE SEQUENCE [LARGE SCALE GENOMIC DNA]</scope>
    <source>
        <strain evidence="6">Yugu1</strain>
    </source>
</reference>
<dbReference type="OrthoDB" id="1045822at2759"/>
<organism evidence="6">
    <name type="scientific">Setaria italica</name>
    <name type="common">Foxtail millet</name>
    <name type="synonym">Panicum italicum</name>
    <dbReference type="NCBI Taxonomy" id="4555"/>
    <lineage>
        <taxon>Eukaryota</taxon>
        <taxon>Viridiplantae</taxon>
        <taxon>Streptophyta</taxon>
        <taxon>Embryophyta</taxon>
        <taxon>Tracheophyta</taxon>
        <taxon>Spermatophyta</taxon>
        <taxon>Magnoliopsida</taxon>
        <taxon>Liliopsida</taxon>
        <taxon>Poales</taxon>
        <taxon>Poaceae</taxon>
        <taxon>PACMAD clade</taxon>
        <taxon>Panicoideae</taxon>
        <taxon>Panicodae</taxon>
        <taxon>Paniceae</taxon>
        <taxon>Cenchrinae</taxon>
        <taxon>Setaria</taxon>
    </lineage>
</organism>
<dbReference type="PANTHER" id="PTHR15907">
    <property type="entry name" value="DUF614 FAMILY PROTEIN-RELATED"/>
    <property type="match status" value="1"/>
</dbReference>
<dbReference type="NCBIfam" id="TIGR01571">
    <property type="entry name" value="A_thal_Cys_rich"/>
    <property type="match status" value="1"/>
</dbReference>
<name>A0A368RSK5_SETIT</name>
<evidence type="ECO:0000256" key="3">
    <source>
        <dbReference type="ARBA" id="ARBA00022989"/>
    </source>
</evidence>
<evidence type="ECO:0000313" key="6">
    <source>
        <dbReference type="EMBL" id="RCV33226.1"/>
    </source>
</evidence>
<evidence type="ECO:0008006" key="7">
    <source>
        <dbReference type="Google" id="ProtNLM"/>
    </source>
</evidence>
<dbReference type="InterPro" id="IPR006461">
    <property type="entry name" value="PLAC_motif_containing"/>
</dbReference>
<keyword evidence="2" id="KW-0812">Transmembrane</keyword>
<evidence type="ECO:0000256" key="4">
    <source>
        <dbReference type="ARBA" id="ARBA00023136"/>
    </source>
</evidence>
<dbReference type="EMBL" id="CM003534">
    <property type="protein sequence ID" value="RCV33226.1"/>
    <property type="molecule type" value="Genomic_DNA"/>
</dbReference>
<accession>A0A368RSK5</accession>
<dbReference type="Pfam" id="PF04749">
    <property type="entry name" value="PLAC8"/>
    <property type="match status" value="1"/>
</dbReference>
<keyword evidence="4" id="KW-0472">Membrane</keyword>
<sequence>MAGAADAEPSHGRRRYVKLGKEEKDGDAPVAGAEDIRPGELNQAVQFKVRKCDVCWQELPPGYQLPADEPWATGIFGCAEDPQSCWTGLLCPCVLFGRNAEALDGIPWTRRCACHAVCGGGGTALAILTLTGVLNSVLDPHLSYLIGEGLLSCWIISCACLSSPRENLQKKYHLKDSPCNPWLVHGTLHCCAICQEHRERKGRLDAQSVAPATIMNPPPVQEMSMVEIGPSASAPESEAPETAHGNAEVEVIPL</sequence>
<feature type="region of interest" description="Disordered" evidence="5">
    <location>
        <begin position="230"/>
        <end position="254"/>
    </location>
</feature>